<dbReference type="AlphaFoldDB" id="A0A5C3KL62"/>
<feature type="compositionally biased region" description="Polar residues" evidence="2">
    <location>
        <begin position="150"/>
        <end position="159"/>
    </location>
</feature>
<feature type="region of interest" description="Disordered" evidence="2">
    <location>
        <begin position="403"/>
        <end position="524"/>
    </location>
</feature>
<feature type="compositionally biased region" description="Basic and acidic residues" evidence="2">
    <location>
        <begin position="449"/>
        <end position="462"/>
    </location>
</feature>
<keyword evidence="4" id="KW-1185">Reference proteome</keyword>
<feature type="compositionally biased region" description="Polar residues" evidence="2">
    <location>
        <begin position="852"/>
        <end position="872"/>
    </location>
</feature>
<organism evidence="3 4">
    <name type="scientific">Coprinopsis marcescibilis</name>
    <name type="common">Agaric fungus</name>
    <name type="synonym">Psathyrella marcescibilis</name>
    <dbReference type="NCBI Taxonomy" id="230819"/>
    <lineage>
        <taxon>Eukaryota</taxon>
        <taxon>Fungi</taxon>
        <taxon>Dikarya</taxon>
        <taxon>Basidiomycota</taxon>
        <taxon>Agaricomycotina</taxon>
        <taxon>Agaricomycetes</taxon>
        <taxon>Agaricomycetidae</taxon>
        <taxon>Agaricales</taxon>
        <taxon>Agaricineae</taxon>
        <taxon>Psathyrellaceae</taxon>
        <taxon>Coprinopsis</taxon>
    </lineage>
</organism>
<feature type="compositionally biased region" description="Polar residues" evidence="2">
    <location>
        <begin position="166"/>
        <end position="200"/>
    </location>
</feature>
<name>A0A5C3KL62_COPMA</name>
<proteinExistence type="predicted"/>
<feature type="compositionally biased region" description="Polar residues" evidence="2">
    <location>
        <begin position="723"/>
        <end position="734"/>
    </location>
</feature>
<dbReference type="Proteomes" id="UP000307440">
    <property type="component" value="Unassembled WGS sequence"/>
</dbReference>
<evidence type="ECO:0000256" key="1">
    <source>
        <dbReference type="SAM" id="Coils"/>
    </source>
</evidence>
<feature type="compositionally biased region" description="Polar residues" evidence="2">
    <location>
        <begin position="210"/>
        <end position="220"/>
    </location>
</feature>
<feature type="region of interest" description="Disordered" evidence="2">
    <location>
        <begin position="687"/>
        <end position="755"/>
    </location>
</feature>
<feature type="compositionally biased region" description="Low complexity" evidence="2">
    <location>
        <begin position="111"/>
        <end position="120"/>
    </location>
</feature>
<feature type="compositionally biased region" description="Polar residues" evidence="2">
    <location>
        <begin position="67"/>
        <end position="84"/>
    </location>
</feature>
<evidence type="ECO:0000313" key="3">
    <source>
        <dbReference type="EMBL" id="TFK20964.1"/>
    </source>
</evidence>
<dbReference type="OrthoDB" id="3013446at2759"/>
<evidence type="ECO:0000313" key="4">
    <source>
        <dbReference type="Proteomes" id="UP000307440"/>
    </source>
</evidence>
<gene>
    <name evidence="3" type="ORF">FA15DRAFT_658694</name>
</gene>
<evidence type="ECO:0000256" key="2">
    <source>
        <dbReference type="SAM" id="MobiDB-lite"/>
    </source>
</evidence>
<feature type="compositionally biased region" description="Basic and acidic residues" evidence="2">
    <location>
        <begin position="86"/>
        <end position="99"/>
    </location>
</feature>
<dbReference type="EMBL" id="ML210282">
    <property type="protein sequence ID" value="TFK20964.1"/>
    <property type="molecule type" value="Genomic_DNA"/>
</dbReference>
<reference evidence="3 4" key="1">
    <citation type="journal article" date="2019" name="Nat. Ecol. Evol.">
        <title>Megaphylogeny resolves global patterns of mushroom evolution.</title>
        <authorList>
            <person name="Varga T."/>
            <person name="Krizsan K."/>
            <person name="Foldi C."/>
            <person name="Dima B."/>
            <person name="Sanchez-Garcia M."/>
            <person name="Sanchez-Ramirez S."/>
            <person name="Szollosi G.J."/>
            <person name="Szarkandi J.G."/>
            <person name="Papp V."/>
            <person name="Albert L."/>
            <person name="Andreopoulos W."/>
            <person name="Angelini C."/>
            <person name="Antonin V."/>
            <person name="Barry K.W."/>
            <person name="Bougher N.L."/>
            <person name="Buchanan P."/>
            <person name="Buyck B."/>
            <person name="Bense V."/>
            <person name="Catcheside P."/>
            <person name="Chovatia M."/>
            <person name="Cooper J."/>
            <person name="Damon W."/>
            <person name="Desjardin D."/>
            <person name="Finy P."/>
            <person name="Geml J."/>
            <person name="Haridas S."/>
            <person name="Hughes K."/>
            <person name="Justo A."/>
            <person name="Karasinski D."/>
            <person name="Kautmanova I."/>
            <person name="Kiss B."/>
            <person name="Kocsube S."/>
            <person name="Kotiranta H."/>
            <person name="LaButti K.M."/>
            <person name="Lechner B.E."/>
            <person name="Liimatainen K."/>
            <person name="Lipzen A."/>
            <person name="Lukacs Z."/>
            <person name="Mihaltcheva S."/>
            <person name="Morgado L.N."/>
            <person name="Niskanen T."/>
            <person name="Noordeloos M.E."/>
            <person name="Ohm R.A."/>
            <person name="Ortiz-Santana B."/>
            <person name="Ovrebo C."/>
            <person name="Racz N."/>
            <person name="Riley R."/>
            <person name="Savchenko A."/>
            <person name="Shiryaev A."/>
            <person name="Soop K."/>
            <person name="Spirin V."/>
            <person name="Szebenyi C."/>
            <person name="Tomsovsky M."/>
            <person name="Tulloss R.E."/>
            <person name="Uehling J."/>
            <person name="Grigoriev I.V."/>
            <person name="Vagvolgyi C."/>
            <person name="Papp T."/>
            <person name="Martin F.M."/>
            <person name="Miettinen O."/>
            <person name="Hibbett D.S."/>
            <person name="Nagy L.G."/>
        </authorList>
    </citation>
    <scope>NUCLEOTIDE SEQUENCE [LARGE SCALE GENOMIC DNA]</scope>
    <source>
        <strain evidence="3 4">CBS 121175</strain>
    </source>
</reference>
<dbReference type="STRING" id="230819.A0A5C3KL62"/>
<sequence>MATTLHVLRNDASTNVHTNLYPRTLMTDFDLKDNRYPSLSPKPRGILGHNPSSLSADMASLERRSLSGGQSSAKSYDLNDNATARSVERPPSQDREGPASRKGAQSPEAASTKSQTQQSQDLSRMSLSNGRPDNVPPRVLERYSLDDNGAFSSSQQGSTEVELRQNGVTDSSNTPTRSNTPQPTRQLATVDVSATLTGNTPRHPDIAAASSPSTGSNGNQFPPIMPLSASPNYIPPVASRNRTYPQQPTYINPSNPPNGVNAVYTPLPPPQEEVCVECAMRDQDMADVDVTSPGIWERASDVLFEELKQREADEEAQGFKPDPHRARSVGGMLTEQNLKIWLSINPREPASRQQTLNTYVKAQRALLEAEAKAHSRAMQEAKRLDTKMRDAYSQLRRSAYDLGSAPVIDDNGGVRIKPPKSPISPNHSRSHTRSQSREITLLENGMIVEHVDVRREEKEERERRRKEEKRARKSSRSSVLDATSIISAHSSGPLTDSGLKPYSRYSHTTSGRPNSVLSSGQDRPEIPRAYSQASFSDIHSLNSGSGGKRRFFGVRNLSTGWRSQESLAPSFAPSGVSGSMVDMHVALQREDRRRTLVSPMGTSRKSMLWQSSEIQDNPTAAAEEKAKKKKNGLIKWWRTVTGTHKPETFTSRESFLEKQHDDGLPLAPPPPLSYLVERNSPEMSLNNRHASTLSIPPPSAQPFAQPLSISPPPSGLSTSPTSMRQPNGDASDSTIVGFEESGKSKPTEWRLHPVSSEPNLRQSAINQEPIPPVPSLPNGPNARLSLAISREKSLPPIPCDESPALLTPVERPRTVYTYETPRALPPGTRPPHDFLPPPAPFQSLDSRRQSFGGMTSRPNITVQTAPHNQTTFDPRISLGPQYDEFGNSRRSLGRFDFEHEGRRGTSPLPTPSKRKSKFGFASLLGKKSKEPENLSDHGAHPFPSMGGRNDDSGQASFENQRTNRMSVLSRKPLNELVAQDPEFKAYRYPSTEQRLDLLR</sequence>
<feature type="compositionally biased region" description="Basic and acidic residues" evidence="2">
    <location>
        <begin position="740"/>
        <end position="751"/>
    </location>
</feature>
<feature type="compositionally biased region" description="Polar residues" evidence="2">
    <location>
        <begin position="121"/>
        <end position="131"/>
    </location>
</feature>
<feature type="compositionally biased region" description="Basic and acidic residues" evidence="2">
    <location>
        <begin position="927"/>
        <end position="939"/>
    </location>
</feature>
<feature type="compositionally biased region" description="Basic residues" evidence="2">
    <location>
        <begin position="463"/>
        <end position="475"/>
    </location>
</feature>
<feature type="coiled-coil region" evidence="1">
    <location>
        <begin position="352"/>
        <end position="384"/>
    </location>
</feature>
<feature type="compositionally biased region" description="Polar residues" evidence="2">
    <location>
        <begin position="480"/>
        <end position="494"/>
    </location>
</feature>
<accession>A0A5C3KL62</accession>
<protein>
    <submittedName>
        <fullName evidence="3">Uncharacterized protein</fullName>
    </submittedName>
</protein>
<feature type="region of interest" description="Disordered" evidence="2">
    <location>
        <begin position="821"/>
        <end position="974"/>
    </location>
</feature>
<feature type="region of interest" description="Disordered" evidence="2">
    <location>
        <begin position="31"/>
        <end position="222"/>
    </location>
</feature>
<feature type="compositionally biased region" description="Polar residues" evidence="2">
    <location>
        <begin position="952"/>
        <end position="966"/>
    </location>
</feature>
<feature type="compositionally biased region" description="Polar residues" evidence="2">
    <location>
        <begin position="505"/>
        <end position="521"/>
    </location>
</feature>
<keyword evidence="1" id="KW-0175">Coiled coil</keyword>
<feature type="compositionally biased region" description="Pro residues" evidence="2">
    <location>
        <begin position="823"/>
        <end position="840"/>
    </location>
</feature>
<feature type="compositionally biased region" description="Basic and acidic residues" evidence="2">
    <location>
        <begin position="893"/>
        <end position="903"/>
    </location>
</feature>